<feature type="coiled-coil region" evidence="7">
    <location>
        <begin position="297"/>
        <end position="324"/>
    </location>
</feature>
<protein>
    <recommendedName>
        <fullName evidence="8">BZIP domain-containing protein</fullName>
    </recommendedName>
</protein>
<evidence type="ECO:0000256" key="3">
    <source>
        <dbReference type="ARBA" id="ARBA00023015"/>
    </source>
</evidence>
<dbReference type="SUPFAM" id="SSF57959">
    <property type="entry name" value="Leucine zipper domain"/>
    <property type="match status" value="1"/>
</dbReference>
<dbReference type="GO" id="GO:0005634">
    <property type="term" value="C:nucleus"/>
    <property type="evidence" value="ECO:0007669"/>
    <property type="project" value="UniProtKB-SubCell"/>
</dbReference>
<keyword evidence="6" id="KW-0539">Nucleus</keyword>
<evidence type="ECO:0000256" key="4">
    <source>
        <dbReference type="ARBA" id="ARBA00023125"/>
    </source>
</evidence>
<sequence length="337" mass="38068">MIDGWPQTASTCTQRNQVNWYTRTERSPSRTQEASPLKMASARQSLPGITLKSLLENPELQISPLANEGKHVKEKEADKELPEIDFSSAFLGPHLWEKTYDASDFDLEYMDLDEFLGENSIPLEDSTLGQKKCSSAIPSQHSSVHYYPKENIASDVQDLQKTPAHSCPSLLSPSTSFGIVAKESLSVAGATGSLSPGTSSGSTPPSSPLPVKIQFHCTEQDIALSSVPGQKEFDPRHSNFTDEELKPQPMIKKSKKMFVPDDMKDEKYWARRKKNNNAAKRSRDARRVKENQIALRASYLERENKCLRKEMEKIHHENAKLRERLRKYEPELLKNLP</sequence>
<dbReference type="InterPro" id="IPR004827">
    <property type="entry name" value="bZIP"/>
</dbReference>
<dbReference type="FunFam" id="1.20.5.170:FF:000007">
    <property type="entry name" value="hepatic leukemia factor isoform X2"/>
    <property type="match status" value="1"/>
</dbReference>
<dbReference type="SMART" id="SM00338">
    <property type="entry name" value="BRLZ"/>
    <property type="match status" value="1"/>
</dbReference>
<keyword evidence="4" id="KW-0238">DNA-binding</keyword>
<proteinExistence type="inferred from homology"/>
<evidence type="ECO:0000256" key="5">
    <source>
        <dbReference type="ARBA" id="ARBA00023163"/>
    </source>
</evidence>
<dbReference type="Pfam" id="PF07716">
    <property type="entry name" value="bZIP_2"/>
    <property type="match status" value="1"/>
</dbReference>
<gene>
    <name evidence="9" type="ORF">C0Q70_06472</name>
</gene>
<evidence type="ECO:0000313" key="10">
    <source>
        <dbReference type="Proteomes" id="UP000245119"/>
    </source>
</evidence>
<comment type="similarity">
    <text evidence="2">Belongs to the bZIP family. PAR subfamily.</text>
</comment>
<dbReference type="Proteomes" id="UP000245119">
    <property type="component" value="Linkage Group LG3"/>
</dbReference>
<evidence type="ECO:0000259" key="8">
    <source>
        <dbReference type="PROSITE" id="PS50217"/>
    </source>
</evidence>
<comment type="caution">
    <text evidence="9">The sequence shown here is derived from an EMBL/GenBank/DDBJ whole genome shotgun (WGS) entry which is preliminary data.</text>
</comment>
<dbReference type="GO" id="GO:0000981">
    <property type="term" value="F:DNA-binding transcription factor activity, RNA polymerase II-specific"/>
    <property type="evidence" value="ECO:0007669"/>
    <property type="project" value="TreeGrafter"/>
</dbReference>
<dbReference type="PANTHER" id="PTHR11988:SF27">
    <property type="entry name" value="GH27708P"/>
    <property type="match status" value="1"/>
</dbReference>
<dbReference type="GO" id="GO:0000978">
    <property type="term" value="F:RNA polymerase II cis-regulatory region sequence-specific DNA binding"/>
    <property type="evidence" value="ECO:0007669"/>
    <property type="project" value="TreeGrafter"/>
</dbReference>
<dbReference type="Gene3D" id="1.20.5.170">
    <property type="match status" value="1"/>
</dbReference>
<dbReference type="OrthoDB" id="6022300at2759"/>
<evidence type="ECO:0000256" key="1">
    <source>
        <dbReference type="ARBA" id="ARBA00004123"/>
    </source>
</evidence>
<dbReference type="PROSITE" id="PS50217">
    <property type="entry name" value="BZIP"/>
    <property type="match status" value="1"/>
</dbReference>
<keyword evidence="3" id="KW-0805">Transcription regulation</keyword>
<evidence type="ECO:0000256" key="7">
    <source>
        <dbReference type="SAM" id="Coils"/>
    </source>
</evidence>
<dbReference type="InterPro" id="IPR040223">
    <property type="entry name" value="PAR_bZIP"/>
</dbReference>
<feature type="domain" description="BZIP" evidence="8">
    <location>
        <begin position="265"/>
        <end position="328"/>
    </location>
</feature>
<organism evidence="9 10">
    <name type="scientific">Pomacea canaliculata</name>
    <name type="common">Golden apple snail</name>
    <dbReference type="NCBI Taxonomy" id="400727"/>
    <lineage>
        <taxon>Eukaryota</taxon>
        <taxon>Metazoa</taxon>
        <taxon>Spiralia</taxon>
        <taxon>Lophotrochozoa</taxon>
        <taxon>Mollusca</taxon>
        <taxon>Gastropoda</taxon>
        <taxon>Caenogastropoda</taxon>
        <taxon>Architaenioglossa</taxon>
        <taxon>Ampullarioidea</taxon>
        <taxon>Ampullariidae</taxon>
        <taxon>Pomacea</taxon>
    </lineage>
</organism>
<keyword evidence="10" id="KW-1185">Reference proteome</keyword>
<comment type="subcellular location">
    <subcellularLocation>
        <location evidence="1">Nucleus</location>
    </subcellularLocation>
</comment>
<dbReference type="EMBL" id="PZQS01000003">
    <property type="protein sequence ID" value="PVD35191.1"/>
    <property type="molecule type" value="Genomic_DNA"/>
</dbReference>
<evidence type="ECO:0000313" key="9">
    <source>
        <dbReference type="EMBL" id="PVD35191.1"/>
    </source>
</evidence>
<dbReference type="InterPro" id="IPR046347">
    <property type="entry name" value="bZIP_sf"/>
</dbReference>
<reference evidence="9 10" key="1">
    <citation type="submission" date="2018-04" db="EMBL/GenBank/DDBJ databases">
        <title>The genome of golden apple snail Pomacea canaliculata provides insight into stress tolerance and invasive adaptation.</title>
        <authorList>
            <person name="Liu C."/>
            <person name="Liu B."/>
            <person name="Ren Y."/>
            <person name="Zhang Y."/>
            <person name="Wang H."/>
            <person name="Li S."/>
            <person name="Jiang F."/>
            <person name="Yin L."/>
            <person name="Zhang G."/>
            <person name="Qian W."/>
            <person name="Fan W."/>
        </authorList>
    </citation>
    <scope>NUCLEOTIDE SEQUENCE [LARGE SCALE GENOMIC DNA]</scope>
    <source>
        <strain evidence="9">SZHN2017</strain>
        <tissue evidence="9">Muscle</tissue>
    </source>
</reference>
<dbReference type="STRING" id="400727.A0A2T7PP49"/>
<accession>A0A2T7PP49</accession>
<name>A0A2T7PP49_POMCA</name>
<keyword evidence="5" id="KW-0804">Transcription</keyword>
<dbReference type="AlphaFoldDB" id="A0A2T7PP49"/>
<dbReference type="PANTHER" id="PTHR11988">
    <property type="entry name" value="THYROTROPH EMBRYONIC FACTOR RELATED"/>
    <property type="match status" value="1"/>
</dbReference>
<evidence type="ECO:0000256" key="6">
    <source>
        <dbReference type="ARBA" id="ARBA00023242"/>
    </source>
</evidence>
<dbReference type="CDD" id="cd14695">
    <property type="entry name" value="bZIP_HLF"/>
    <property type="match status" value="1"/>
</dbReference>
<keyword evidence="7" id="KW-0175">Coiled coil</keyword>
<evidence type="ECO:0000256" key="2">
    <source>
        <dbReference type="ARBA" id="ARBA00009208"/>
    </source>
</evidence>